<organism evidence="1 2">
    <name type="scientific">Actinocorallia aurantiaca</name>
    <dbReference type="NCBI Taxonomy" id="46204"/>
    <lineage>
        <taxon>Bacteria</taxon>
        <taxon>Bacillati</taxon>
        <taxon>Actinomycetota</taxon>
        <taxon>Actinomycetes</taxon>
        <taxon>Streptosporangiales</taxon>
        <taxon>Thermomonosporaceae</taxon>
        <taxon>Actinocorallia</taxon>
    </lineage>
</organism>
<sequence length="217" mass="24414">MASPWNFLFHDWYMSGQADEEFAKDHLVKTALSLFASLGYDGTDNEMIANAAGVDRQEVAAAGGRTALYLGILETFYQAQSKMLDEAAAAFTPDEAGIRDLFDRMLDFYVDHLPQMALWQHRYLHDAADIADIDTRYRMPMLRKIADVFGTEALTPAGVQMLLNFVSWSLRGFLSEGVIRLEGPPLGPDTVEGQNLLRSYLHELASLVFSEDRLRDR</sequence>
<evidence type="ECO:0008006" key="3">
    <source>
        <dbReference type="Google" id="ProtNLM"/>
    </source>
</evidence>
<name>A0ABP6H0S4_9ACTN</name>
<gene>
    <name evidence="1" type="ORF">GCM10010439_58310</name>
</gene>
<proteinExistence type="predicted"/>
<evidence type="ECO:0000313" key="2">
    <source>
        <dbReference type="Proteomes" id="UP001501842"/>
    </source>
</evidence>
<protein>
    <recommendedName>
        <fullName evidence="3">TetR family transcriptional regulator</fullName>
    </recommendedName>
</protein>
<dbReference type="Gene3D" id="1.10.357.10">
    <property type="entry name" value="Tetracycline Repressor, domain 2"/>
    <property type="match status" value="1"/>
</dbReference>
<dbReference type="EMBL" id="BAAATZ010000029">
    <property type="protein sequence ID" value="GAA2734887.1"/>
    <property type="molecule type" value="Genomic_DNA"/>
</dbReference>
<dbReference type="SUPFAM" id="SSF46689">
    <property type="entry name" value="Homeodomain-like"/>
    <property type="match status" value="1"/>
</dbReference>
<keyword evidence="2" id="KW-1185">Reference proteome</keyword>
<comment type="caution">
    <text evidence="1">The sequence shown here is derived from an EMBL/GenBank/DDBJ whole genome shotgun (WGS) entry which is preliminary data.</text>
</comment>
<reference evidence="2" key="1">
    <citation type="journal article" date="2019" name="Int. J. Syst. Evol. Microbiol.">
        <title>The Global Catalogue of Microorganisms (GCM) 10K type strain sequencing project: providing services to taxonomists for standard genome sequencing and annotation.</title>
        <authorList>
            <consortium name="The Broad Institute Genomics Platform"/>
            <consortium name="The Broad Institute Genome Sequencing Center for Infectious Disease"/>
            <person name="Wu L."/>
            <person name="Ma J."/>
        </authorList>
    </citation>
    <scope>NUCLEOTIDE SEQUENCE [LARGE SCALE GENOMIC DNA]</scope>
    <source>
        <strain evidence="2">JCM 8201</strain>
    </source>
</reference>
<evidence type="ECO:0000313" key="1">
    <source>
        <dbReference type="EMBL" id="GAA2734887.1"/>
    </source>
</evidence>
<dbReference type="InterPro" id="IPR009057">
    <property type="entry name" value="Homeodomain-like_sf"/>
</dbReference>
<dbReference type="Proteomes" id="UP001501842">
    <property type="component" value="Unassembled WGS sequence"/>
</dbReference>
<accession>A0ABP6H0S4</accession>